<evidence type="ECO:0000313" key="2">
    <source>
        <dbReference type="Proteomes" id="UP001595817"/>
    </source>
</evidence>
<evidence type="ECO:0000313" key="1">
    <source>
        <dbReference type="EMBL" id="MFC4409085.1"/>
    </source>
</evidence>
<comment type="caution">
    <text evidence="1">The sequence shown here is derived from an EMBL/GenBank/DDBJ whole genome shotgun (WGS) entry which is preliminary data.</text>
</comment>
<keyword evidence="2" id="KW-1185">Reference proteome</keyword>
<sequence length="60" mass="7085">MRKVYGVPKLAAYLLEEGYPLSEEQIIGLMKEKAIPHSKPYQNIIAFNLDHIDWWVSQRR</sequence>
<name>A0ABV8X4U3_9LACT</name>
<dbReference type="EMBL" id="JBHSEC010000001">
    <property type="protein sequence ID" value="MFC4409085.1"/>
    <property type="molecule type" value="Genomic_DNA"/>
</dbReference>
<dbReference type="RefSeq" id="WP_378151464.1">
    <property type="nucleotide sequence ID" value="NZ_JBHSEC010000001.1"/>
</dbReference>
<organism evidence="1 2">
    <name type="scientific">Chungangia koreensis</name>
    <dbReference type="NCBI Taxonomy" id="752657"/>
    <lineage>
        <taxon>Bacteria</taxon>
        <taxon>Bacillati</taxon>
        <taxon>Bacillota</taxon>
        <taxon>Bacilli</taxon>
        <taxon>Lactobacillales</taxon>
        <taxon>Chungangia</taxon>
    </lineage>
</organism>
<reference evidence="2" key="1">
    <citation type="journal article" date="2019" name="Int. J. Syst. Evol. Microbiol.">
        <title>The Global Catalogue of Microorganisms (GCM) 10K type strain sequencing project: providing services to taxonomists for standard genome sequencing and annotation.</title>
        <authorList>
            <consortium name="The Broad Institute Genomics Platform"/>
            <consortium name="The Broad Institute Genome Sequencing Center for Infectious Disease"/>
            <person name="Wu L."/>
            <person name="Ma J."/>
        </authorList>
    </citation>
    <scope>NUCLEOTIDE SEQUENCE [LARGE SCALE GENOMIC DNA]</scope>
    <source>
        <strain evidence="2">CCUG 59778</strain>
    </source>
</reference>
<protein>
    <submittedName>
        <fullName evidence="1">Uncharacterized protein</fullName>
    </submittedName>
</protein>
<dbReference type="Proteomes" id="UP001595817">
    <property type="component" value="Unassembled WGS sequence"/>
</dbReference>
<gene>
    <name evidence="1" type="ORF">ACFOZY_01405</name>
</gene>
<proteinExistence type="predicted"/>
<accession>A0ABV8X4U3</accession>